<dbReference type="EMBL" id="JAPQER010000003">
    <property type="protein sequence ID" value="MCY6484530.1"/>
    <property type="molecule type" value="Genomic_DNA"/>
</dbReference>
<reference evidence="1" key="1">
    <citation type="submission" date="2022-12" db="EMBL/GenBank/DDBJ databases">
        <authorList>
            <person name="Wang J."/>
        </authorList>
    </citation>
    <scope>NUCLEOTIDE SEQUENCE</scope>
    <source>
        <strain evidence="1">HY-45-18</strain>
    </source>
</reference>
<dbReference type="Proteomes" id="UP001078443">
    <property type="component" value="Unassembled WGS sequence"/>
</dbReference>
<protein>
    <submittedName>
        <fullName evidence="1">SLAP domain-containing protein</fullName>
    </submittedName>
</protein>
<sequence>MTNKDKRKIVDTEISIHPEVKDRISDFQKQCLIDEIKSLPPIKEGEINISTDYIFDMGDNYEVSIFIRNGLAKSIVLDNMEFVVINEKKQILGKKTFNLREAGGIPAHTVRPWKICFEKEEIALGKNDVKKLKVLFNTKGTEFKKSMKVEFENLPSKISYNDKQKYTKFLEGLPIIEDGQFSMCDYDVNKTKEGGISVTVVIRNGVGRKINIEKVPLTIFDADKKMIASGTFYLDNVAINPYKARIYKFSFAKEELYNQDINLKKWEVKFDAVKNISTGDEKNDEEK</sequence>
<organism evidence="1 2">
    <name type="scientific">Clostridium aestuarii</name>
    <dbReference type="NCBI Taxonomy" id="338193"/>
    <lineage>
        <taxon>Bacteria</taxon>
        <taxon>Bacillati</taxon>
        <taxon>Bacillota</taxon>
        <taxon>Clostridia</taxon>
        <taxon>Eubacteriales</taxon>
        <taxon>Clostridiaceae</taxon>
        <taxon>Clostridium</taxon>
    </lineage>
</organism>
<dbReference type="RefSeq" id="WP_268040832.1">
    <property type="nucleotide sequence ID" value="NZ_JAPQER010000003.1"/>
</dbReference>
<accession>A0ABT4CZW8</accession>
<comment type="caution">
    <text evidence="1">The sequence shown here is derived from an EMBL/GenBank/DDBJ whole genome shotgun (WGS) entry which is preliminary data.</text>
</comment>
<dbReference type="InterPro" id="IPR030910">
    <property type="entry name" value="SLAP_dom"/>
</dbReference>
<evidence type="ECO:0000313" key="1">
    <source>
        <dbReference type="EMBL" id="MCY6484530.1"/>
    </source>
</evidence>
<gene>
    <name evidence="1" type="ORF">OW763_09275</name>
</gene>
<evidence type="ECO:0000313" key="2">
    <source>
        <dbReference type="Proteomes" id="UP001078443"/>
    </source>
</evidence>
<dbReference type="NCBIfam" id="TIGR04398">
    <property type="entry name" value="SLAP_DUP"/>
    <property type="match status" value="2"/>
</dbReference>
<keyword evidence="2" id="KW-1185">Reference proteome</keyword>
<proteinExistence type="predicted"/>
<name>A0ABT4CZW8_9CLOT</name>